<name>A0AAV4MUR5_9ARAC</name>
<comment type="caution">
    <text evidence="2">The sequence shown here is derived from an EMBL/GenBank/DDBJ whole genome shotgun (WGS) entry which is preliminary data.</text>
</comment>
<dbReference type="Proteomes" id="UP001054837">
    <property type="component" value="Unassembled WGS sequence"/>
</dbReference>
<reference evidence="2 3" key="1">
    <citation type="submission" date="2021-06" db="EMBL/GenBank/DDBJ databases">
        <title>Caerostris darwini draft genome.</title>
        <authorList>
            <person name="Kono N."/>
            <person name="Arakawa K."/>
        </authorList>
    </citation>
    <scope>NUCLEOTIDE SEQUENCE [LARGE SCALE GENOMIC DNA]</scope>
</reference>
<proteinExistence type="predicted"/>
<accession>A0AAV4MUR5</accession>
<feature type="transmembrane region" description="Helical" evidence="1">
    <location>
        <begin position="63"/>
        <end position="84"/>
    </location>
</feature>
<keyword evidence="1" id="KW-0812">Transmembrane</keyword>
<keyword evidence="1" id="KW-0472">Membrane</keyword>
<protein>
    <submittedName>
        <fullName evidence="2">Uncharacterized protein</fullName>
    </submittedName>
</protein>
<evidence type="ECO:0000256" key="1">
    <source>
        <dbReference type="SAM" id="Phobius"/>
    </source>
</evidence>
<evidence type="ECO:0000313" key="3">
    <source>
        <dbReference type="Proteomes" id="UP001054837"/>
    </source>
</evidence>
<keyword evidence="1" id="KW-1133">Transmembrane helix</keyword>
<sequence length="115" mass="13186">MRKGRSDSFSEGNQLLGVSFFFCHFGSRSREMSLGDVYVNDGLGQELNEEENFISEKFLFVKVLFFIGSAVPVKYGGHVFWVYLGQLEMSLLMDGCEGMWFGLKQLKGMLREQFE</sequence>
<gene>
    <name evidence="2" type="ORF">CDAR_183451</name>
</gene>
<evidence type="ECO:0000313" key="2">
    <source>
        <dbReference type="EMBL" id="GIX75741.1"/>
    </source>
</evidence>
<keyword evidence="3" id="KW-1185">Reference proteome</keyword>
<organism evidence="2 3">
    <name type="scientific">Caerostris darwini</name>
    <dbReference type="NCBI Taxonomy" id="1538125"/>
    <lineage>
        <taxon>Eukaryota</taxon>
        <taxon>Metazoa</taxon>
        <taxon>Ecdysozoa</taxon>
        <taxon>Arthropoda</taxon>
        <taxon>Chelicerata</taxon>
        <taxon>Arachnida</taxon>
        <taxon>Araneae</taxon>
        <taxon>Araneomorphae</taxon>
        <taxon>Entelegynae</taxon>
        <taxon>Araneoidea</taxon>
        <taxon>Araneidae</taxon>
        <taxon>Caerostris</taxon>
    </lineage>
</organism>
<dbReference type="AlphaFoldDB" id="A0AAV4MUR5"/>
<dbReference type="EMBL" id="BPLQ01000852">
    <property type="protein sequence ID" value="GIX75741.1"/>
    <property type="molecule type" value="Genomic_DNA"/>
</dbReference>